<accession>A0A8S4QLD4</accession>
<dbReference type="Proteomes" id="UP000838756">
    <property type="component" value="Unassembled WGS sequence"/>
</dbReference>
<reference evidence="1" key="1">
    <citation type="submission" date="2022-03" db="EMBL/GenBank/DDBJ databases">
        <authorList>
            <person name="Lindestad O."/>
        </authorList>
    </citation>
    <scope>NUCLEOTIDE SEQUENCE</scope>
</reference>
<keyword evidence="2" id="KW-1185">Reference proteome</keyword>
<comment type="caution">
    <text evidence="1">The sequence shown here is derived from an EMBL/GenBank/DDBJ whole genome shotgun (WGS) entry which is preliminary data.</text>
</comment>
<dbReference type="AlphaFoldDB" id="A0A8S4QLD4"/>
<sequence length="128" mass="14971">MIKKRSRVLPMEVTHHSGCIRKRQCIVVNQDHSAKSERLMRNYMKNQYQHSSASCKAEVEMGRAHRSENRWTLGFQGIGVATPNEVNRRHQTNRWEPLETSGLIRRLRIIEWAMERAMLGVSLCVDQK</sequence>
<dbReference type="EMBL" id="CAKXAJ010005966">
    <property type="protein sequence ID" value="CAH2209463.1"/>
    <property type="molecule type" value="Genomic_DNA"/>
</dbReference>
<protein>
    <submittedName>
        <fullName evidence="1">Jg27118 protein</fullName>
    </submittedName>
</protein>
<name>A0A8S4QLD4_9NEOP</name>
<organism evidence="1 2">
    <name type="scientific">Pararge aegeria aegeria</name>
    <dbReference type="NCBI Taxonomy" id="348720"/>
    <lineage>
        <taxon>Eukaryota</taxon>
        <taxon>Metazoa</taxon>
        <taxon>Ecdysozoa</taxon>
        <taxon>Arthropoda</taxon>
        <taxon>Hexapoda</taxon>
        <taxon>Insecta</taxon>
        <taxon>Pterygota</taxon>
        <taxon>Neoptera</taxon>
        <taxon>Endopterygota</taxon>
        <taxon>Lepidoptera</taxon>
        <taxon>Glossata</taxon>
        <taxon>Ditrysia</taxon>
        <taxon>Papilionoidea</taxon>
        <taxon>Nymphalidae</taxon>
        <taxon>Satyrinae</taxon>
        <taxon>Satyrini</taxon>
        <taxon>Parargina</taxon>
        <taxon>Pararge</taxon>
    </lineage>
</organism>
<dbReference type="OrthoDB" id="6938669at2759"/>
<proteinExistence type="predicted"/>
<evidence type="ECO:0000313" key="2">
    <source>
        <dbReference type="Proteomes" id="UP000838756"/>
    </source>
</evidence>
<evidence type="ECO:0000313" key="1">
    <source>
        <dbReference type="EMBL" id="CAH2209463.1"/>
    </source>
</evidence>
<gene>
    <name evidence="1" type="primary">jg27118</name>
    <name evidence="1" type="ORF">PAEG_LOCUS1861</name>
</gene>